<feature type="region of interest" description="Disordered" evidence="6">
    <location>
        <begin position="1241"/>
        <end position="1311"/>
    </location>
</feature>
<keyword evidence="5" id="KW-0131">Cell cycle</keyword>
<dbReference type="PANTHER" id="PTHR12663:SF0">
    <property type="entry name" value="PRECOCIOUS DISSOCIATION OF SISTERS 5, ISOFORM A"/>
    <property type="match status" value="1"/>
</dbReference>
<name>A0A0L6UPM6_9BASI</name>
<keyword evidence="8" id="KW-1185">Reference proteome</keyword>
<dbReference type="EMBL" id="LAVV01009501">
    <property type="protein sequence ID" value="KNZ50488.1"/>
    <property type="molecule type" value="Genomic_DNA"/>
</dbReference>
<feature type="region of interest" description="Disordered" evidence="6">
    <location>
        <begin position="272"/>
        <end position="291"/>
    </location>
</feature>
<feature type="compositionally biased region" description="Basic residues" evidence="6">
    <location>
        <begin position="1277"/>
        <end position="1287"/>
    </location>
</feature>
<dbReference type="SUPFAM" id="SSF48371">
    <property type="entry name" value="ARM repeat"/>
    <property type="match status" value="1"/>
</dbReference>
<dbReference type="InterPro" id="IPR039776">
    <property type="entry name" value="Pds5"/>
</dbReference>
<evidence type="ECO:0000313" key="7">
    <source>
        <dbReference type="EMBL" id="KNZ50488.1"/>
    </source>
</evidence>
<evidence type="ECO:0000313" key="8">
    <source>
        <dbReference type="Proteomes" id="UP000037035"/>
    </source>
</evidence>
<comment type="subcellular location">
    <subcellularLocation>
        <location evidence="1">Nucleus</location>
    </subcellularLocation>
</comment>
<feature type="compositionally biased region" description="Polar residues" evidence="6">
    <location>
        <begin position="1301"/>
        <end position="1311"/>
    </location>
</feature>
<dbReference type="Gene3D" id="1.25.10.10">
    <property type="entry name" value="Leucine-rich Repeat Variant"/>
    <property type="match status" value="1"/>
</dbReference>
<gene>
    <name evidence="7" type="ORF">VP01_439g2</name>
</gene>
<evidence type="ECO:0008006" key="9">
    <source>
        <dbReference type="Google" id="ProtNLM"/>
    </source>
</evidence>
<keyword evidence="2" id="KW-0132">Cell division</keyword>
<dbReference type="GO" id="GO:0005634">
    <property type="term" value="C:nucleus"/>
    <property type="evidence" value="ECO:0007669"/>
    <property type="project" value="UniProtKB-SubCell"/>
</dbReference>
<feature type="compositionally biased region" description="Basic residues" evidence="6">
    <location>
        <begin position="1247"/>
        <end position="1257"/>
    </location>
</feature>
<dbReference type="GO" id="GO:0051301">
    <property type="term" value="P:cell division"/>
    <property type="evidence" value="ECO:0007669"/>
    <property type="project" value="UniProtKB-KW"/>
</dbReference>
<dbReference type="GO" id="GO:0000785">
    <property type="term" value="C:chromatin"/>
    <property type="evidence" value="ECO:0007669"/>
    <property type="project" value="TreeGrafter"/>
</dbReference>
<accession>A0A0L6UPM6</accession>
<organism evidence="7 8">
    <name type="scientific">Puccinia sorghi</name>
    <dbReference type="NCBI Taxonomy" id="27349"/>
    <lineage>
        <taxon>Eukaryota</taxon>
        <taxon>Fungi</taxon>
        <taxon>Dikarya</taxon>
        <taxon>Basidiomycota</taxon>
        <taxon>Pucciniomycotina</taxon>
        <taxon>Pucciniomycetes</taxon>
        <taxon>Pucciniales</taxon>
        <taxon>Pucciniaceae</taxon>
        <taxon>Puccinia</taxon>
    </lineage>
</organism>
<protein>
    <recommendedName>
        <fullName evidence="9">Sister chromatid cohesion protein PDS5</fullName>
    </recommendedName>
</protein>
<dbReference type="GO" id="GO:0007064">
    <property type="term" value="P:mitotic sister chromatid cohesion"/>
    <property type="evidence" value="ECO:0007669"/>
    <property type="project" value="InterPro"/>
</dbReference>
<keyword evidence="4" id="KW-0539">Nucleus</keyword>
<dbReference type="PANTHER" id="PTHR12663">
    <property type="entry name" value="ANDROGEN INDUCED INHIBITOR OF PROLIFERATION AS3 / PDS5-RELATED"/>
    <property type="match status" value="1"/>
</dbReference>
<evidence type="ECO:0000256" key="4">
    <source>
        <dbReference type="ARBA" id="ARBA00023242"/>
    </source>
</evidence>
<comment type="caution">
    <text evidence="7">The sequence shown here is derived from an EMBL/GenBank/DDBJ whole genome shotgun (WGS) entry which is preliminary data.</text>
</comment>
<dbReference type="VEuPathDB" id="FungiDB:VP01_439g2"/>
<evidence type="ECO:0000256" key="6">
    <source>
        <dbReference type="SAM" id="MobiDB-lite"/>
    </source>
</evidence>
<dbReference type="Proteomes" id="UP000037035">
    <property type="component" value="Unassembled WGS sequence"/>
</dbReference>
<evidence type="ECO:0000256" key="1">
    <source>
        <dbReference type="ARBA" id="ARBA00004123"/>
    </source>
</evidence>
<dbReference type="InterPro" id="IPR011989">
    <property type="entry name" value="ARM-like"/>
</dbReference>
<proteinExistence type="predicted"/>
<dbReference type="OrthoDB" id="200660at2759"/>
<evidence type="ECO:0000256" key="5">
    <source>
        <dbReference type="ARBA" id="ARBA00023306"/>
    </source>
</evidence>
<keyword evidence="3" id="KW-0498">Mitosis</keyword>
<evidence type="ECO:0000256" key="2">
    <source>
        <dbReference type="ARBA" id="ARBA00022618"/>
    </source>
</evidence>
<evidence type="ECO:0000256" key="3">
    <source>
        <dbReference type="ARBA" id="ARBA00022776"/>
    </source>
</evidence>
<dbReference type="InterPro" id="IPR016024">
    <property type="entry name" value="ARM-type_fold"/>
</dbReference>
<dbReference type="STRING" id="27349.A0A0L6UPM6"/>
<dbReference type="CDD" id="cd19953">
    <property type="entry name" value="PDS5"/>
    <property type="match status" value="1"/>
</dbReference>
<sequence>MDSSEASQPLSQRSYLCLKFKGSLTKDSKATTSELIKRLTALLEELEAFEQDAILRDSLSTVRDELIRPVLIVHKDKTVKALVACCIAHLLRLYAPDAPYTVSELRDIFQFFFRQLRNLQSGPGQSPNQAHCAPIARHPFLCCFKNLHLLESLSTVQSIVLVCDVPQSEELITEIFHDLFKMVTTEMSQNFLLLFADLSVQIINAASPIIPPTVVKLLLEQFKPKHFKSNPAAYRLAIDICNACEDRLKQDVCRYFNDLLIQASKAAGFEHDHSEHLDSDESDDDRKTRKSTAELEATHVLITGVYRVCPGLLQSVIPQLEAELKKDQVQLRVLAVQTLGQMFSEQSFSSIPSAQSLKSLTANSVGTSNHSTFYNHQPLGGDLARRYSSTWKEWIRRAKDLSPQVRLAVVGCLKQIISKQPHLNEDISALFKTCLIDSDDKVRCECCKVFSELEFELVLHHLDASVQREALNALGRLYKLAQSAIEADNPHAITQLAWIPQEILSSMFLGDPRLCDPIISLSASAETVFLEYVAPFPSTIAEKDRWVDRLLNVTKYLDSASMLKLRKFSRIGIKRPTGFDRFLDACESYNVLGLLHLQGGVMDQKDTLVTYLHDSTAYHPFFSFLSIFEAHFPDPAKAIEELHSLAKSNDRRFYKLFKTMSDDQADLPTLIKAHQEFRRKLKPLSSSSAETLNIFLHKSAYLFANSASVPILLDRIQHPEAEDQTMEIADVQPNLPRSTCNAAKTLLGMISIDRPPMLMKHVDAIVDCLSNRQNSNQPLIDACLLALSCIAKADATIIPSHSDIVASMKHSAREGTPLQAKQAAVVLVKVQGMETACREVHEDLVACLLESPPRRVLSQLSALSQVVKYAPKIFDTHGDTITTFLLHQQILSSSKGDQEVSSVPSMPLSMSSNLSQLLLQDDDNWIPDEELNDSNRARISALKVLVNRCIAYADSPEAGKVSSPIFKLLWQLMLREKIGPTVHSYAVAARFRLKAAESIIKLATYPSFNKEVQIHFGNLVWISQDTCWQVRLRFYRKLARYLQVRRLDHPRFNVLMYLAAADPVKEIKDIAVRSISSRLNIGGPQMRTKMFETTILYLLHALAHHEDYGTDTSDMENFTIYIDFFVECVGNNENASLLYHLAGQLKTVRDRQVNKDPHALYVLSDLAQLVIRIKAQDHHWVLPTYPGKVQLPEDLFERLSPEEASKLSKKDYLPSDFAAKFSLARIHAIHKEREALINGEPVGAGARKTKRATKSAPKRAGSEAEVIIANRDDRAKRLAARSHRPTRIGHDKPQRAVNMTDEGSQEGSDQA</sequence>
<dbReference type="GO" id="GO:0006281">
    <property type="term" value="P:DNA repair"/>
    <property type="evidence" value="ECO:0007669"/>
    <property type="project" value="TreeGrafter"/>
</dbReference>
<reference evidence="7 8" key="1">
    <citation type="submission" date="2015-08" db="EMBL/GenBank/DDBJ databases">
        <title>Next Generation Sequencing and Analysis of the Genome of Puccinia sorghi L Schw, the Causal Agent of Maize Common Rust.</title>
        <authorList>
            <person name="Rochi L."/>
            <person name="Burguener G."/>
            <person name="Darino M."/>
            <person name="Turjanski A."/>
            <person name="Kreff E."/>
            <person name="Dieguez M.J."/>
            <person name="Sacco F."/>
        </authorList>
    </citation>
    <scope>NUCLEOTIDE SEQUENCE [LARGE SCALE GENOMIC DNA]</scope>
    <source>
        <strain evidence="7 8">RO10H11247</strain>
    </source>
</reference>
<dbReference type="Pfam" id="PF20168">
    <property type="entry name" value="PDS5"/>
    <property type="match status" value="1"/>
</dbReference>